<evidence type="ECO:0000259" key="2">
    <source>
        <dbReference type="Pfam" id="PF00248"/>
    </source>
</evidence>
<keyword evidence="4" id="KW-1185">Reference proteome</keyword>
<feature type="domain" description="NADP-dependent oxidoreductase" evidence="2">
    <location>
        <begin position="9"/>
        <end position="321"/>
    </location>
</feature>
<dbReference type="InterPro" id="IPR023210">
    <property type="entry name" value="NADP_OxRdtase_dom"/>
</dbReference>
<dbReference type="GO" id="GO:0016491">
    <property type="term" value="F:oxidoreductase activity"/>
    <property type="evidence" value="ECO:0007669"/>
    <property type="project" value="UniProtKB-KW"/>
</dbReference>
<dbReference type="SUPFAM" id="SSF51430">
    <property type="entry name" value="NAD(P)-linked oxidoreductase"/>
    <property type="match status" value="1"/>
</dbReference>
<dbReference type="CDD" id="cd19075">
    <property type="entry name" value="AKR_AKR7A1-5"/>
    <property type="match status" value="1"/>
</dbReference>
<dbReference type="PANTHER" id="PTHR43364:SF4">
    <property type="entry name" value="NAD(P)-LINKED OXIDOREDUCTASE SUPERFAMILY PROTEIN"/>
    <property type="match status" value="1"/>
</dbReference>
<dbReference type="RefSeq" id="XP_018391857.1">
    <property type="nucleotide sequence ID" value="XM_018527042.1"/>
</dbReference>
<keyword evidence="1" id="KW-0560">Oxidoreductase</keyword>
<dbReference type="Proteomes" id="UP000077248">
    <property type="component" value="Unassembled WGS sequence"/>
</dbReference>
<dbReference type="OMA" id="QICEICI"/>
<dbReference type="KEGG" id="aalt:CC77DRAFT_1037067"/>
<proteinExistence type="predicted"/>
<dbReference type="PANTHER" id="PTHR43364">
    <property type="entry name" value="NADH-SPECIFIC METHYLGLYOXAL REDUCTASE-RELATED"/>
    <property type="match status" value="1"/>
</dbReference>
<evidence type="ECO:0000313" key="4">
    <source>
        <dbReference type="Proteomes" id="UP000077248"/>
    </source>
</evidence>
<dbReference type="Gene3D" id="3.20.20.100">
    <property type="entry name" value="NADP-dependent oxidoreductase domain"/>
    <property type="match status" value="1"/>
</dbReference>
<evidence type="ECO:0000313" key="3">
    <source>
        <dbReference type="EMBL" id="OAG26436.1"/>
    </source>
</evidence>
<protein>
    <submittedName>
        <fullName evidence="3">Aldo/keto reductase</fullName>
    </submittedName>
</protein>
<dbReference type="AlphaFoldDB" id="A0A177E3Y8"/>
<gene>
    <name evidence="3" type="ORF">CC77DRAFT_1037067</name>
</gene>
<dbReference type="EMBL" id="KV441469">
    <property type="protein sequence ID" value="OAG26436.1"/>
    <property type="molecule type" value="Genomic_DNA"/>
</dbReference>
<reference evidence="3 4" key="1">
    <citation type="submission" date="2016-05" db="EMBL/GenBank/DDBJ databases">
        <title>Comparative analysis of secretome profiles of manganese(II)-oxidizing ascomycete fungi.</title>
        <authorList>
            <consortium name="DOE Joint Genome Institute"/>
            <person name="Zeiner C.A."/>
            <person name="Purvine S.O."/>
            <person name="Zink E.M."/>
            <person name="Wu S."/>
            <person name="Pasa-Tolic L."/>
            <person name="Chaput D.L."/>
            <person name="Haridas S."/>
            <person name="Grigoriev I.V."/>
            <person name="Santelli C.M."/>
            <person name="Hansel C.M."/>
        </authorList>
    </citation>
    <scope>NUCLEOTIDE SEQUENCE [LARGE SCALE GENOMIC DNA]</scope>
    <source>
        <strain evidence="3 4">SRC1lrK2f</strain>
    </source>
</reference>
<accession>A0A177E3Y8</accession>
<name>A0A177E3Y8_ALTAL</name>
<dbReference type="InterPro" id="IPR036812">
    <property type="entry name" value="NAD(P)_OxRdtase_dom_sf"/>
</dbReference>
<dbReference type="GeneID" id="29112636"/>
<dbReference type="Pfam" id="PF00248">
    <property type="entry name" value="Aldo_ket_red"/>
    <property type="match status" value="1"/>
</dbReference>
<sequence>MSSKTPLDVVFGCMTFGREGEEQVRTSSLDDCAAILDTFQSYGHSEVDTSRFYGDGSSEEYLQKLDWQKRGLTMDTKFFPNVPGLFGRPQTHSRLEDMRKSLDESLIALGGKQVDLWYLHAPDRTVPLEETAKAVNDLLKEGKFKRWGVSNFMSWEVAALCEICKANRYQLPSVYQGVYNALHRSIEHELLPCLRRYNMSFYAFNPLAGGWLTSRYKRDMQDSTIESGSRFDPNRMQGKMYRARYWNDEFFTAIEGLRTELPNGQTESETALRWMMHHSQLKKDYGDKVIIGASSKKQLEMNLVDFEKGPLDESVVKALDQGWAGTRGVTWKYFH</sequence>
<dbReference type="VEuPathDB" id="FungiDB:CC77DRAFT_1037067"/>
<evidence type="ECO:0000256" key="1">
    <source>
        <dbReference type="ARBA" id="ARBA00023002"/>
    </source>
</evidence>
<organism evidence="3 4">
    <name type="scientific">Alternaria alternata</name>
    <name type="common">Alternaria rot fungus</name>
    <name type="synonym">Torula alternata</name>
    <dbReference type="NCBI Taxonomy" id="5599"/>
    <lineage>
        <taxon>Eukaryota</taxon>
        <taxon>Fungi</taxon>
        <taxon>Dikarya</taxon>
        <taxon>Ascomycota</taxon>
        <taxon>Pezizomycotina</taxon>
        <taxon>Dothideomycetes</taxon>
        <taxon>Pleosporomycetidae</taxon>
        <taxon>Pleosporales</taxon>
        <taxon>Pleosporineae</taxon>
        <taxon>Pleosporaceae</taxon>
        <taxon>Alternaria</taxon>
        <taxon>Alternaria sect. Alternaria</taxon>
        <taxon>Alternaria alternata complex</taxon>
    </lineage>
</organism>
<dbReference type="InterPro" id="IPR050523">
    <property type="entry name" value="AKR_Detox_Biosynth"/>
</dbReference>